<dbReference type="GO" id="GO:0007017">
    <property type="term" value="P:microtubule-based process"/>
    <property type="evidence" value="ECO:0007669"/>
    <property type="project" value="InterPro"/>
</dbReference>
<proteinExistence type="predicted"/>
<dbReference type="GO" id="GO:0005869">
    <property type="term" value="C:dynactin complex"/>
    <property type="evidence" value="ECO:0007669"/>
    <property type="project" value="InterPro"/>
</dbReference>
<dbReference type="GO" id="GO:0005737">
    <property type="term" value="C:cytoplasm"/>
    <property type="evidence" value="ECO:0007669"/>
    <property type="project" value="UniProtKB-SubCell"/>
</dbReference>
<keyword evidence="5" id="KW-1185">Reference proteome</keyword>
<comment type="subcellular location">
    <subcellularLocation>
        <location evidence="1">Cytoplasm</location>
    </subcellularLocation>
</comment>
<keyword evidence="2" id="KW-0963">Cytoplasm</keyword>
<evidence type="ECO:0000313" key="4">
    <source>
        <dbReference type="EMBL" id="SCV02463.1"/>
    </source>
</evidence>
<dbReference type="Proteomes" id="UP000191144">
    <property type="component" value="Chromosome H"/>
</dbReference>
<evidence type="ECO:0000256" key="2">
    <source>
        <dbReference type="ARBA" id="ARBA00022490"/>
    </source>
</evidence>
<accession>A0A1G4KD86</accession>
<name>A0A1G4KD86_9SACH</name>
<dbReference type="OrthoDB" id="4977at2759"/>
<feature type="region of interest" description="Disordered" evidence="3">
    <location>
        <begin position="34"/>
        <end position="56"/>
    </location>
</feature>
<evidence type="ECO:0000256" key="3">
    <source>
        <dbReference type="SAM" id="MobiDB-lite"/>
    </source>
</evidence>
<dbReference type="AlphaFoldDB" id="A0A1G4KD86"/>
<dbReference type="PANTHER" id="PTHR15346">
    <property type="entry name" value="DYNACTIN SUBUNIT"/>
    <property type="match status" value="1"/>
</dbReference>
<reference evidence="5" key="1">
    <citation type="submission" date="2016-03" db="EMBL/GenBank/DDBJ databases">
        <authorList>
            <person name="Devillers Hugo."/>
        </authorList>
    </citation>
    <scope>NUCLEOTIDE SEQUENCE [LARGE SCALE GENOMIC DNA]</scope>
</reference>
<organism evidence="4 5">
    <name type="scientific">Lachancea meyersii CBS 8951</name>
    <dbReference type="NCBI Taxonomy" id="1266667"/>
    <lineage>
        <taxon>Eukaryota</taxon>
        <taxon>Fungi</taxon>
        <taxon>Dikarya</taxon>
        <taxon>Ascomycota</taxon>
        <taxon>Saccharomycotina</taxon>
        <taxon>Saccharomycetes</taxon>
        <taxon>Saccharomycetales</taxon>
        <taxon>Saccharomycetaceae</taxon>
        <taxon>Lachancea</taxon>
    </lineage>
</organism>
<protein>
    <submittedName>
        <fullName evidence="4">LAME_0H01090g1_1</fullName>
    </submittedName>
</protein>
<dbReference type="Pfam" id="PF04912">
    <property type="entry name" value="Dynamitin"/>
    <property type="match status" value="1"/>
</dbReference>
<dbReference type="EMBL" id="LT598480">
    <property type="protein sequence ID" value="SCV02463.1"/>
    <property type="molecule type" value="Genomic_DNA"/>
</dbReference>
<dbReference type="InterPro" id="IPR028133">
    <property type="entry name" value="Dynamitin"/>
</dbReference>
<evidence type="ECO:0000256" key="1">
    <source>
        <dbReference type="ARBA" id="ARBA00004496"/>
    </source>
</evidence>
<sequence>MNVDLFELVDDVLEEAHADILKDGNLEIYESKELQDQSDQSDLQSHMDQEDTEEDAADYQLSRAVFENQTLENSRSDFSNNLSRTAAATFGTSYVEEENVAVRLARIRRELEEIEMMKGNELDSEVSTAETKLLRGLSNQLNEKLGRQTDNIQQRLQIDSTEEPNFAKLPDFSLNFENGQRIMRLEAQIAKLESLVGISDSHAANKPLTTSLNELYRDIRLLKGDTAHLGQFKTKLAEISDEYEKRLLARKASNDLAMQAQIQDDLKSQDFKIKSLYDSYDVLIKYKEVLPHLVTRLKALNSLHLKIDDTVGTVKTMGKSLNWVSDQTTKWQQMLEQMDQKLSANEEQSKKNMQEVTDWLNKMEERIQNFTP</sequence>
<evidence type="ECO:0000313" key="5">
    <source>
        <dbReference type="Proteomes" id="UP000191144"/>
    </source>
</evidence>
<gene>
    <name evidence="4" type="ORF">LAME_0H01090G</name>
</gene>